<dbReference type="PROSITE" id="PS50294">
    <property type="entry name" value="WD_REPEATS_REGION"/>
    <property type="match status" value="2"/>
</dbReference>
<organism evidence="7 8">
    <name type="scientific">Anncaliia algerae PRA339</name>
    <dbReference type="NCBI Taxonomy" id="1288291"/>
    <lineage>
        <taxon>Eukaryota</taxon>
        <taxon>Fungi</taxon>
        <taxon>Fungi incertae sedis</taxon>
        <taxon>Microsporidia</taxon>
        <taxon>Tubulinosematoidea</taxon>
        <taxon>Tubulinosematidae</taxon>
        <taxon>Anncaliia</taxon>
    </lineage>
</organism>
<dbReference type="Proteomes" id="UP000030655">
    <property type="component" value="Unassembled WGS sequence"/>
</dbReference>
<evidence type="ECO:0000313" key="8">
    <source>
        <dbReference type="Proteomes" id="UP000030655"/>
    </source>
</evidence>
<reference evidence="7 8" key="2">
    <citation type="submission" date="2014-03" db="EMBL/GenBank/DDBJ databases">
        <title>The Genome Sequence of Anncaliia algerae insect isolate PRA339.</title>
        <authorList>
            <consortium name="The Broad Institute Genome Sequencing Platform"/>
            <consortium name="The Broad Institute Genome Sequencing Center for Infectious Disease"/>
            <person name="Cuomo C."/>
            <person name="Becnel J."/>
            <person name="Sanscrainte N."/>
            <person name="Walker B."/>
            <person name="Young S.K."/>
            <person name="Zeng Q."/>
            <person name="Gargeya S."/>
            <person name="Fitzgerald M."/>
            <person name="Haas B."/>
            <person name="Abouelleil A."/>
            <person name="Alvarado L."/>
            <person name="Arachchi H.M."/>
            <person name="Berlin A.M."/>
            <person name="Chapman S.B."/>
            <person name="Dewar J."/>
            <person name="Goldberg J."/>
            <person name="Griggs A."/>
            <person name="Gujja S."/>
            <person name="Hansen M."/>
            <person name="Howarth C."/>
            <person name="Imamovic A."/>
            <person name="Larimer J."/>
            <person name="McCowan C."/>
            <person name="Murphy C."/>
            <person name="Neiman D."/>
            <person name="Pearson M."/>
            <person name="Priest M."/>
            <person name="Roberts A."/>
            <person name="Saif S."/>
            <person name="Shea T."/>
            <person name="Sisk P."/>
            <person name="Sykes S."/>
            <person name="Wortman J."/>
            <person name="Nusbaum C."/>
            <person name="Birren B."/>
        </authorList>
    </citation>
    <scope>NUCLEOTIDE SEQUENCE [LARGE SCALE GENOMIC DNA]</scope>
    <source>
        <strain evidence="7 8">PRA339</strain>
    </source>
</reference>
<evidence type="ECO:0000256" key="5">
    <source>
        <dbReference type="ARBA" id="ARBA00023163"/>
    </source>
</evidence>
<dbReference type="InterPro" id="IPR019775">
    <property type="entry name" value="WD40_repeat_CS"/>
</dbReference>
<dbReference type="PANTHER" id="PTHR10253">
    <property type="entry name" value="POLYCOMB PROTEIN"/>
    <property type="match status" value="1"/>
</dbReference>
<proteinExistence type="inferred from homology"/>
<dbReference type="VEuPathDB" id="MicrosporidiaDB:H312_00322"/>
<dbReference type="Pfam" id="PF00400">
    <property type="entry name" value="WD40"/>
    <property type="match status" value="2"/>
</dbReference>
<evidence type="ECO:0000256" key="3">
    <source>
        <dbReference type="ARBA" id="ARBA00022737"/>
    </source>
</evidence>
<dbReference type="EMBL" id="KK365131">
    <property type="protein sequence ID" value="KCZ82299.1"/>
    <property type="molecule type" value="Genomic_DNA"/>
</dbReference>
<evidence type="ECO:0000313" key="7">
    <source>
        <dbReference type="EMBL" id="KCZ82299.1"/>
    </source>
</evidence>
<dbReference type="SUPFAM" id="SSF50978">
    <property type="entry name" value="WD40 repeat-like"/>
    <property type="match status" value="1"/>
</dbReference>
<dbReference type="OrthoDB" id="1367865at2759"/>
<keyword evidence="2 6" id="KW-0853">WD repeat</keyword>
<keyword evidence="5" id="KW-0804">Transcription</keyword>
<sequence>MQKINLGNTSLNRIIEFSKKHMLAVLGKRSIYILEYSQSFKVIRHFLDEDPNENFLCGVFYLEDKKVKLAVSGESGIIKLLDITEYEIKGYLKGHGGIVTDLKVHPQMSGIIFSSSEDTTIRMWDVREQRCLAIFGGYIGHRDYVLSIDISLCGKRIVSAGTDCVIKVWNIPEKKEALQIIYFPTYSSSKIQKSYITCVKFFGLLIISKSLSNRISIICPETKTTIYKSTINSDSFFISDFRHKNKFKDKFDLKGNRMAIATTEKEVLLFKLNPLEETLDGKKKVFEHDIKDVILTNENVFILESDSSVTQL</sequence>
<dbReference type="Gene3D" id="2.130.10.10">
    <property type="entry name" value="YVTN repeat-like/Quinoprotein amine dehydrogenase"/>
    <property type="match status" value="1"/>
</dbReference>
<dbReference type="InterPro" id="IPR036322">
    <property type="entry name" value="WD40_repeat_dom_sf"/>
</dbReference>
<evidence type="ECO:0000256" key="4">
    <source>
        <dbReference type="ARBA" id="ARBA00023015"/>
    </source>
</evidence>
<reference evidence="8" key="1">
    <citation type="submission" date="2013-02" db="EMBL/GenBank/DDBJ databases">
        <authorList>
            <consortium name="The Broad Institute Genome Sequencing Platform"/>
            <person name="Cuomo C."/>
            <person name="Becnel J."/>
            <person name="Sanscrainte N."/>
            <person name="Walker B."/>
            <person name="Young S.K."/>
            <person name="Zeng Q."/>
            <person name="Gargeya S."/>
            <person name="Fitzgerald M."/>
            <person name="Haas B."/>
            <person name="Abouelleil A."/>
            <person name="Alvarado L."/>
            <person name="Arachchi H.M."/>
            <person name="Berlin A.M."/>
            <person name="Chapman S.B."/>
            <person name="Dewar J."/>
            <person name="Goldberg J."/>
            <person name="Griggs A."/>
            <person name="Gujja S."/>
            <person name="Hansen M."/>
            <person name="Howarth C."/>
            <person name="Imamovic A."/>
            <person name="Larimer J."/>
            <person name="McCowan C."/>
            <person name="Murphy C."/>
            <person name="Neiman D."/>
            <person name="Pearson M."/>
            <person name="Priest M."/>
            <person name="Roberts A."/>
            <person name="Saif S."/>
            <person name="Shea T."/>
            <person name="Sisk P."/>
            <person name="Sykes S."/>
            <person name="Wortman J."/>
            <person name="Nusbaum C."/>
            <person name="Birren B."/>
        </authorList>
    </citation>
    <scope>NUCLEOTIDE SEQUENCE [LARGE SCALE GENOMIC DNA]</scope>
    <source>
        <strain evidence="8">PRA339</strain>
    </source>
</reference>
<dbReference type="STRING" id="1288291.A0A059F5M1"/>
<feature type="repeat" description="WD" evidence="6">
    <location>
        <begin position="138"/>
        <end position="179"/>
    </location>
</feature>
<dbReference type="AlphaFoldDB" id="A0A059F5M1"/>
<feature type="repeat" description="WD" evidence="6">
    <location>
        <begin position="92"/>
        <end position="134"/>
    </location>
</feature>
<dbReference type="InterPro" id="IPR051243">
    <property type="entry name" value="PcG_WD-repeat"/>
</dbReference>
<protein>
    <submittedName>
        <fullName evidence="7">Uncharacterized protein</fullName>
    </submittedName>
</protein>
<dbReference type="PROSITE" id="PS00678">
    <property type="entry name" value="WD_REPEATS_1"/>
    <property type="match status" value="2"/>
</dbReference>
<dbReference type="InterPro" id="IPR015943">
    <property type="entry name" value="WD40/YVTN_repeat-like_dom_sf"/>
</dbReference>
<keyword evidence="3" id="KW-0677">Repeat</keyword>
<dbReference type="HOGENOM" id="CLU_032683_0_0_1"/>
<name>A0A059F5M1_9MICR</name>
<dbReference type="PROSITE" id="PS50082">
    <property type="entry name" value="WD_REPEATS_2"/>
    <property type="match status" value="2"/>
</dbReference>
<evidence type="ECO:0000256" key="2">
    <source>
        <dbReference type="ARBA" id="ARBA00022574"/>
    </source>
</evidence>
<dbReference type="InterPro" id="IPR001680">
    <property type="entry name" value="WD40_rpt"/>
</dbReference>
<comment type="similarity">
    <text evidence="1">Belongs to the WD repeat ESC family.</text>
</comment>
<evidence type="ECO:0000256" key="6">
    <source>
        <dbReference type="PROSITE-ProRule" id="PRU00221"/>
    </source>
</evidence>
<dbReference type="SMART" id="SM00320">
    <property type="entry name" value="WD40"/>
    <property type="match status" value="2"/>
</dbReference>
<keyword evidence="8" id="KW-1185">Reference proteome</keyword>
<keyword evidence="4" id="KW-0805">Transcription regulation</keyword>
<gene>
    <name evidence="7" type="ORF">H312_00322</name>
</gene>
<evidence type="ECO:0000256" key="1">
    <source>
        <dbReference type="ARBA" id="ARBA00008075"/>
    </source>
</evidence>
<accession>A0A059F5M1</accession>